<dbReference type="Pfam" id="PF02195">
    <property type="entry name" value="ParB_N"/>
    <property type="match status" value="1"/>
</dbReference>
<dbReference type="InterPro" id="IPR004437">
    <property type="entry name" value="ParB/RepB/Spo0J"/>
</dbReference>
<dbReference type="Gene3D" id="1.10.10.2830">
    <property type="match status" value="1"/>
</dbReference>
<feature type="domain" description="ParB-like N-terminal" evidence="4">
    <location>
        <begin position="47"/>
        <end position="138"/>
    </location>
</feature>
<comment type="caution">
    <text evidence="5">The sequence shown here is derived from an EMBL/GenBank/DDBJ whole genome shotgun (WGS) entry which is preliminary data.</text>
</comment>
<dbReference type="RefSeq" id="WP_213408943.1">
    <property type="nucleotide sequence ID" value="NZ_CP074441.1"/>
</dbReference>
<name>A0ABT3E4S2_9LACO</name>
<sequence>MVNKKKSGLGTVGGLDALFGEQNVDTSSIEVQAPTQAAAPVDGEAVIELSLGQIVTNPFQPRRIFDEAALADLAASITENGVLQPIIVRPTEDSKKFEILAGERRWRASKLAEQTVVPAIIRNLDDQQMMQAAILENLQREDLTPLEEAQAYRDMMDVMNLTQAEVAKRLGKARSAVANLLRLLTLPDVVKDLVNDGSLSMGQARTLLGLRNKRRIPGVAKRVVDEGLTVRQLEQLVNKMNEQGDETKPTAVPSAYLTATQNVLEEKFGTKVNVTRNQRGAGKIEISYLSDDDLARIFEVLDLSLDDM</sequence>
<dbReference type="NCBIfam" id="TIGR00180">
    <property type="entry name" value="parB_part"/>
    <property type="match status" value="1"/>
</dbReference>
<dbReference type="Pfam" id="PF23552">
    <property type="entry name" value="ParB_C"/>
    <property type="match status" value="1"/>
</dbReference>
<dbReference type="SUPFAM" id="SSF110849">
    <property type="entry name" value="ParB/Sulfiredoxin"/>
    <property type="match status" value="1"/>
</dbReference>
<dbReference type="SMART" id="SM00470">
    <property type="entry name" value="ParB"/>
    <property type="match status" value="1"/>
</dbReference>
<dbReference type="InterPro" id="IPR041468">
    <property type="entry name" value="HTH_ParB/Spo0J"/>
</dbReference>
<dbReference type="InterPro" id="IPR003115">
    <property type="entry name" value="ParB_N"/>
</dbReference>
<dbReference type="InterPro" id="IPR057240">
    <property type="entry name" value="ParB_dimer_C"/>
</dbReference>
<keyword evidence="6" id="KW-1185">Reference proteome</keyword>
<protein>
    <submittedName>
        <fullName evidence="5">ParB/RepB/Spo0J family partition protein</fullName>
    </submittedName>
</protein>
<evidence type="ECO:0000259" key="4">
    <source>
        <dbReference type="SMART" id="SM00470"/>
    </source>
</evidence>
<keyword evidence="3" id="KW-0238">DNA-binding</keyword>
<dbReference type="CDD" id="cd16393">
    <property type="entry name" value="SPO0J_N"/>
    <property type="match status" value="1"/>
</dbReference>
<dbReference type="PANTHER" id="PTHR33375:SF1">
    <property type="entry name" value="CHROMOSOME-PARTITIONING PROTEIN PARB-RELATED"/>
    <property type="match status" value="1"/>
</dbReference>
<dbReference type="PANTHER" id="PTHR33375">
    <property type="entry name" value="CHROMOSOME-PARTITIONING PROTEIN PARB-RELATED"/>
    <property type="match status" value="1"/>
</dbReference>
<proteinExistence type="inferred from homology"/>
<evidence type="ECO:0000313" key="5">
    <source>
        <dbReference type="EMBL" id="MCW0953429.1"/>
    </source>
</evidence>
<dbReference type="InterPro" id="IPR036086">
    <property type="entry name" value="ParB/Sulfiredoxin_sf"/>
</dbReference>
<dbReference type="SUPFAM" id="SSF109709">
    <property type="entry name" value="KorB DNA-binding domain-like"/>
    <property type="match status" value="1"/>
</dbReference>
<organism evidence="5 6">
    <name type="scientific">Weissella ceti</name>
    <dbReference type="NCBI Taxonomy" id="759620"/>
    <lineage>
        <taxon>Bacteria</taxon>
        <taxon>Bacillati</taxon>
        <taxon>Bacillota</taxon>
        <taxon>Bacilli</taxon>
        <taxon>Lactobacillales</taxon>
        <taxon>Lactobacillaceae</taxon>
        <taxon>Weissella</taxon>
    </lineage>
</organism>
<evidence type="ECO:0000313" key="6">
    <source>
        <dbReference type="Proteomes" id="UP001526225"/>
    </source>
</evidence>
<evidence type="ECO:0000256" key="2">
    <source>
        <dbReference type="ARBA" id="ARBA00022829"/>
    </source>
</evidence>
<keyword evidence="2" id="KW-0159">Chromosome partition</keyword>
<dbReference type="EMBL" id="JAOZFE010000004">
    <property type="protein sequence ID" value="MCW0953429.1"/>
    <property type="molecule type" value="Genomic_DNA"/>
</dbReference>
<accession>A0ABT3E4S2</accession>
<dbReference type="InterPro" id="IPR050336">
    <property type="entry name" value="Chromosome_partition/occlusion"/>
</dbReference>
<comment type="similarity">
    <text evidence="1">Belongs to the ParB family.</text>
</comment>
<evidence type="ECO:0000256" key="1">
    <source>
        <dbReference type="ARBA" id="ARBA00006295"/>
    </source>
</evidence>
<evidence type="ECO:0000256" key="3">
    <source>
        <dbReference type="ARBA" id="ARBA00023125"/>
    </source>
</evidence>
<dbReference type="Gene3D" id="3.90.1530.30">
    <property type="match status" value="1"/>
</dbReference>
<reference evidence="5 6" key="1">
    <citation type="submission" date="2022-10" db="EMBL/GenBank/DDBJ databases">
        <title>Weissella fermenti sp. nov., isolated from fermented cabbage.</title>
        <authorList>
            <person name="Lee J.K."/>
            <person name="Baek J.H."/>
            <person name="Choi D.G."/>
            <person name="Kim J.M."/>
            <person name="Jeon C.O."/>
        </authorList>
    </citation>
    <scope>NUCLEOTIDE SEQUENCE [LARGE SCALE GENOMIC DNA]</scope>
    <source>
        <strain evidence="5 6">KACC 18534</strain>
    </source>
</reference>
<dbReference type="Pfam" id="PF17762">
    <property type="entry name" value="HTH_ParB"/>
    <property type="match status" value="1"/>
</dbReference>
<gene>
    <name evidence="5" type="ORF">OIT44_05015</name>
</gene>
<dbReference type="Proteomes" id="UP001526225">
    <property type="component" value="Unassembled WGS sequence"/>
</dbReference>